<organism evidence="1 2">
    <name type="scientific">Tetranychus urticae</name>
    <name type="common">Two-spotted spider mite</name>
    <dbReference type="NCBI Taxonomy" id="32264"/>
    <lineage>
        <taxon>Eukaryota</taxon>
        <taxon>Metazoa</taxon>
        <taxon>Ecdysozoa</taxon>
        <taxon>Arthropoda</taxon>
        <taxon>Chelicerata</taxon>
        <taxon>Arachnida</taxon>
        <taxon>Acari</taxon>
        <taxon>Acariformes</taxon>
        <taxon>Trombidiformes</taxon>
        <taxon>Prostigmata</taxon>
        <taxon>Eleutherengona</taxon>
        <taxon>Raphignathae</taxon>
        <taxon>Tetranychoidea</taxon>
        <taxon>Tetranychidae</taxon>
        <taxon>Tetranychus</taxon>
    </lineage>
</organism>
<evidence type="ECO:0000313" key="1">
    <source>
        <dbReference type="EnsemblMetazoa" id="tetur18g00130.1"/>
    </source>
</evidence>
<dbReference type="Proteomes" id="UP000015104">
    <property type="component" value="Unassembled WGS sequence"/>
</dbReference>
<proteinExistence type="predicted"/>
<keyword evidence="2" id="KW-1185">Reference proteome</keyword>
<dbReference type="HOGENOM" id="CLU_2267132_0_0_1"/>
<accession>T1KQJ4</accession>
<evidence type="ECO:0000313" key="2">
    <source>
        <dbReference type="Proteomes" id="UP000015104"/>
    </source>
</evidence>
<dbReference type="EnsemblMetazoa" id="tetur18g00130.1">
    <property type="protein sequence ID" value="tetur18g00130.1"/>
    <property type="gene ID" value="tetur18g00130"/>
</dbReference>
<name>T1KQJ4_TETUR</name>
<reference evidence="2" key="1">
    <citation type="submission" date="2011-08" db="EMBL/GenBank/DDBJ databases">
        <authorList>
            <person name="Rombauts S."/>
        </authorList>
    </citation>
    <scope>NUCLEOTIDE SEQUENCE</scope>
    <source>
        <strain evidence="2">London</strain>
    </source>
</reference>
<reference evidence="1" key="2">
    <citation type="submission" date="2015-06" db="UniProtKB">
        <authorList>
            <consortium name="EnsemblMetazoa"/>
        </authorList>
    </citation>
    <scope>IDENTIFICATION</scope>
</reference>
<protein>
    <submittedName>
        <fullName evidence="1">Uncharacterized protein</fullName>
    </submittedName>
</protein>
<dbReference type="AlphaFoldDB" id="T1KQJ4"/>
<sequence length="103" mass="11282">MSEILIANLSRWAAGIGGVDIDPIDPYHITHPYDEIAVWFSEVSSTVISDEVGPLHSGGPKLRIKVAEDPVLSNSQLLTQFAAIIRVIILHIVRKLTKCQPQA</sequence>
<dbReference type="EMBL" id="CAEY01000377">
    <property type="status" value="NOT_ANNOTATED_CDS"/>
    <property type="molecule type" value="Genomic_DNA"/>
</dbReference>